<proteinExistence type="predicted"/>
<keyword evidence="6" id="KW-1185">Reference proteome</keyword>
<organism evidence="5 6">
    <name type="scientific">Thioalkalivibrio denitrificans</name>
    <dbReference type="NCBI Taxonomy" id="108003"/>
    <lineage>
        <taxon>Bacteria</taxon>
        <taxon>Pseudomonadati</taxon>
        <taxon>Pseudomonadota</taxon>
        <taxon>Gammaproteobacteria</taxon>
        <taxon>Chromatiales</taxon>
        <taxon>Ectothiorhodospiraceae</taxon>
        <taxon>Thioalkalivibrio</taxon>
    </lineage>
</organism>
<dbReference type="Pfam" id="PF07690">
    <property type="entry name" value="MFS_1"/>
    <property type="match status" value="1"/>
</dbReference>
<name>A0A1V3NST6_9GAMM</name>
<reference evidence="5 6" key="1">
    <citation type="submission" date="2017-02" db="EMBL/GenBank/DDBJ databases">
        <title>Genomic diversity within the haloalkaliphilic genus Thioalkalivibrio.</title>
        <authorList>
            <person name="Ahn A.-C."/>
            <person name="Meier-Kolthoff J."/>
            <person name="Overmars L."/>
            <person name="Richter M."/>
            <person name="Woyke T."/>
            <person name="Sorokin D.Y."/>
            <person name="Muyzer G."/>
        </authorList>
    </citation>
    <scope>NUCLEOTIDE SEQUENCE [LARGE SCALE GENOMIC DNA]</scope>
    <source>
        <strain evidence="5 6">ALJD</strain>
    </source>
</reference>
<evidence type="ECO:0000256" key="4">
    <source>
        <dbReference type="SAM" id="Phobius"/>
    </source>
</evidence>
<dbReference type="RefSeq" id="WP_077277479.1">
    <property type="nucleotide sequence ID" value="NZ_MVBK01000010.1"/>
</dbReference>
<feature type="transmembrane region" description="Helical" evidence="4">
    <location>
        <begin position="16"/>
        <end position="35"/>
    </location>
</feature>
<dbReference type="AlphaFoldDB" id="A0A1V3NST6"/>
<feature type="transmembrane region" description="Helical" evidence="4">
    <location>
        <begin position="280"/>
        <end position="300"/>
    </location>
</feature>
<feature type="transmembrane region" description="Helical" evidence="4">
    <location>
        <begin position="312"/>
        <end position="338"/>
    </location>
</feature>
<dbReference type="Gene3D" id="1.20.1250.20">
    <property type="entry name" value="MFS general substrate transporter like domains"/>
    <property type="match status" value="1"/>
</dbReference>
<keyword evidence="3 4" id="KW-0472">Membrane</keyword>
<feature type="transmembrane region" description="Helical" evidence="4">
    <location>
        <begin position="86"/>
        <end position="104"/>
    </location>
</feature>
<evidence type="ECO:0000256" key="1">
    <source>
        <dbReference type="ARBA" id="ARBA00022692"/>
    </source>
</evidence>
<comment type="caution">
    <text evidence="5">The sequence shown here is derived from an EMBL/GenBank/DDBJ whole genome shotgun (WGS) entry which is preliminary data.</text>
</comment>
<sequence>MSALLQRVFNLRRDELVPVLLAALFFFCILTALMLLRPARDALGMQRGIEAVRWLFMGTAVVTLLVNPVFGLLVSRFRRLHFISATYTFFALSLVGFYLLMVMAPEAVGVTSGQVFYVWFSVFNLFVTMVFWALMADRFSLEQGKRFFGMIAVGGTCGAIFGPWLASVLVHPIGTPALLLVSAGFLMLALVAAWIVARLQPERRQGADEDDPEAPPAVSEHAIIGGSAWEGLRAVFRSRYLLGIAAYVVILAIMATFIYFTRLQMVAALGDDVDFRTAWFARIDLITQLATLFMQAVVAGHVMRRLGVPLTLALLPVTVSLGFIGLAIVGSLAVLIAFEATFRAVQRALMRPARETLYTVVSREDKYKSKAFIDTFIYRAGDVAGAQAEGLLGRLGMGLAALASVAVPLAIAWAMLGIWLGRTQRRLAEGAAEPRTVSGLEPVEQRR</sequence>
<evidence type="ECO:0000256" key="3">
    <source>
        <dbReference type="ARBA" id="ARBA00023136"/>
    </source>
</evidence>
<evidence type="ECO:0000313" key="6">
    <source>
        <dbReference type="Proteomes" id="UP000189462"/>
    </source>
</evidence>
<dbReference type="STRING" id="108003.B1C78_02115"/>
<evidence type="ECO:0000313" key="5">
    <source>
        <dbReference type="EMBL" id="OOG28130.1"/>
    </source>
</evidence>
<dbReference type="EMBL" id="MVBK01000010">
    <property type="protein sequence ID" value="OOG28130.1"/>
    <property type="molecule type" value="Genomic_DNA"/>
</dbReference>
<feature type="transmembrane region" description="Helical" evidence="4">
    <location>
        <begin position="399"/>
        <end position="420"/>
    </location>
</feature>
<protein>
    <submittedName>
        <fullName evidence="5">MFS transporter</fullName>
    </submittedName>
</protein>
<feature type="transmembrane region" description="Helical" evidence="4">
    <location>
        <begin position="240"/>
        <end position="260"/>
    </location>
</feature>
<feature type="transmembrane region" description="Helical" evidence="4">
    <location>
        <begin position="177"/>
        <end position="197"/>
    </location>
</feature>
<feature type="transmembrane region" description="Helical" evidence="4">
    <location>
        <begin position="147"/>
        <end position="165"/>
    </location>
</feature>
<keyword evidence="1 4" id="KW-0812">Transmembrane</keyword>
<dbReference type="InterPro" id="IPR011701">
    <property type="entry name" value="MFS"/>
</dbReference>
<feature type="transmembrane region" description="Helical" evidence="4">
    <location>
        <begin position="55"/>
        <end position="74"/>
    </location>
</feature>
<dbReference type="PANTHER" id="PTHR43596">
    <property type="entry name" value="ADP,ATP CARRIER PROTEIN"/>
    <property type="match status" value="1"/>
</dbReference>
<evidence type="ECO:0000256" key="2">
    <source>
        <dbReference type="ARBA" id="ARBA00022989"/>
    </source>
</evidence>
<dbReference type="InterPro" id="IPR036259">
    <property type="entry name" value="MFS_trans_sf"/>
</dbReference>
<dbReference type="SUPFAM" id="SSF103473">
    <property type="entry name" value="MFS general substrate transporter"/>
    <property type="match status" value="1"/>
</dbReference>
<gene>
    <name evidence="5" type="ORF">B1C78_02115</name>
</gene>
<feature type="transmembrane region" description="Helical" evidence="4">
    <location>
        <begin position="116"/>
        <end position="135"/>
    </location>
</feature>
<dbReference type="PANTHER" id="PTHR43596:SF1">
    <property type="entry name" value="ADP,ATP CARRIER PROTEIN"/>
    <property type="match status" value="1"/>
</dbReference>
<dbReference type="GO" id="GO:0022857">
    <property type="term" value="F:transmembrane transporter activity"/>
    <property type="evidence" value="ECO:0007669"/>
    <property type="project" value="InterPro"/>
</dbReference>
<dbReference type="OrthoDB" id="199378at2"/>
<keyword evidence="2 4" id="KW-1133">Transmembrane helix</keyword>
<accession>A0A1V3NST6</accession>
<dbReference type="Proteomes" id="UP000189462">
    <property type="component" value="Unassembled WGS sequence"/>
</dbReference>